<keyword evidence="1" id="KW-1133">Transmembrane helix</keyword>
<sequence length="317" mass="34705">MSESVSSSIAYPEGPELLDGLYVVNGYLQDASNKLNQYWGLERKFRNEVAPNLIETNTISGKSEYGLFVSGMAFAGIAGLICLLGGDPVTFIFALASVGVFALGKVKQNKTFLKIGKILLVALLLTFLINLSLFKVGALVVASIGAKIIRDKYNAKQQGDADEANRAIRANNESIIQRRKELADEVHAIVATMQDETASWYPADYYAIDCCSAFIKYVKNHEADTVKEMVKTYKEDKYREQVITELSSIKNGVDQCLHNQQKMIALQKASNLIQMGNLVVNLANSQAINRGADAAARAAYNSGVAAEELKKQNRGSF</sequence>
<keyword evidence="1" id="KW-0812">Transmembrane</keyword>
<accession>A0A133XU20</accession>
<dbReference type="RefSeq" id="WP_066305538.1">
    <property type="nucleotide sequence ID" value="NZ_KQ959495.1"/>
</dbReference>
<gene>
    <name evidence="2" type="ORF">HMPREF3192_00874</name>
</gene>
<reference evidence="3" key="1">
    <citation type="submission" date="2016-01" db="EMBL/GenBank/DDBJ databases">
        <authorList>
            <person name="Mitreva M."/>
            <person name="Pepin K.H."/>
            <person name="Mihindukulasuriya K.A."/>
            <person name="Fulton R."/>
            <person name="Fronick C."/>
            <person name="O'Laughlin M."/>
            <person name="Miner T."/>
            <person name="Herter B."/>
            <person name="Rosa B.A."/>
            <person name="Cordes M."/>
            <person name="Tomlinson C."/>
            <person name="Wollam A."/>
            <person name="Palsikar V.B."/>
            <person name="Mardis E.R."/>
            <person name="Wilson R.K."/>
        </authorList>
    </citation>
    <scope>NUCLEOTIDE SEQUENCE [LARGE SCALE GENOMIC DNA]</scope>
    <source>
        <strain evidence="3">DNF00019</strain>
    </source>
</reference>
<feature type="transmembrane region" description="Helical" evidence="1">
    <location>
        <begin position="89"/>
        <end position="106"/>
    </location>
</feature>
<keyword evidence="3" id="KW-1185">Reference proteome</keyword>
<dbReference type="PATRIC" id="fig|1393034.3.peg.844"/>
<feature type="transmembrane region" description="Helical" evidence="1">
    <location>
        <begin position="118"/>
        <end position="144"/>
    </location>
</feature>
<dbReference type="AlphaFoldDB" id="A0A133XU20"/>
<keyword evidence="1" id="KW-0472">Membrane</keyword>
<name>A0A133XU20_9ACTN</name>
<dbReference type="OrthoDB" id="3196462at2"/>
<organism evidence="2 3">
    <name type="scientific">Atopobium deltae</name>
    <dbReference type="NCBI Taxonomy" id="1393034"/>
    <lineage>
        <taxon>Bacteria</taxon>
        <taxon>Bacillati</taxon>
        <taxon>Actinomycetota</taxon>
        <taxon>Coriobacteriia</taxon>
        <taxon>Coriobacteriales</taxon>
        <taxon>Atopobiaceae</taxon>
        <taxon>Atopobium</taxon>
    </lineage>
</organism>
<protein>
    <submittedName>
        <fullName evidence="2">Uncharacterized protein</fullName>
    </submittedName>
</protein>
<dbReference type="STRING" id="1393034.HMPREF3192_00874"/>
<feature type="transmembrane region" description="Helical" evidence="1">
    <location>
        <begin position="65"/>
        <end position="83"/>
    </location>
</feature>
<dbReference type="Proteomes" id="UP000070675">
    <property type="component" value="Unassembled WGS sequence"/>
</dbReference>
<dbReference type="EMBL" id="LSCR01000015">
    <property type="protein sequence ID" value="KXB34435.1"/>
    <property type="molecule type" value="Genomic_DNA"/>
</dbReference>
<evidence type="ECO:0000256" key="1">
    <source>
        <dbReference type="SAM" id="Phobius"/>
    </source>
</evidence>
<evidence type="ECO:0000313" key="2">
    <source>
        <dbReference type="EMBL" id="KXB34435.1"/>
    </source>
</evidence>
<proteinExistence type="predicted"/>
<evidence type="ECO:0000313" key="3">
    <source>
        <dbReference type="Proteomes" id="UP000070675"/>
    </source>
</evidence>
<comment type="caution">
    <text evidence="2">The sequence shown here is derived from an EMBL/GenBank/DDBJ whole genome shotgun (WGS) entry which is preliminary data.</text>
</comment>